<reference evidence="1" key="2">
    <citation type="submission" date="2023-01" db="EMBL/GenBank/DDBJ databases">
        <title>Draft genome sequence of Devosia yakushimensis strain NBRC 103855.</title>
        <authorList>
            <person name="Sun Q."/>
            <person name="Mori K."/>
        </authorList>
    </citation>
    <scope>NUCLEOTIDE SEQUENCE</scope>
    <source>
        <strain evidence="1">NBRC 103855</strain>
    </source>
</reference>
<keyword evidence="2" id="KW-1185">Reference proteome</keyword>
<dbReference type="RefSeq" id="WP_284393863.1">
    <property type="nucleotide sequence ID" value="NZ_BSNG01000003.1"/>
</dbReference>
<comment type="caution">
    <text evidence="1">The sequence shown here is derived from an EMBL/GenBank/DDBJ whole genome shotgun (WGS) entry which is preliminary data.</text>
</comment>
<dbReference type="Pfam" id="PF01263">
    <property type="entry name" value="Aldose_epim"/>
    <property type="match status" value="1"/>
</dbReference>
<proteinExistence type="predicted"/>
<dbReference type="InterPro" id="IPR011013">
    <property type="entry name" value="Gal_mutarotase_sf_dom"/>
</dbReference>
<protein>
    <submittedName>
        <fullName evidence="1">Galactose mutarotase</fullName>
    </submittedName>
</protein>
<dbReference type="EMBL" id="BSNG01000003">
    <property type="protein sequence ID" value="GLQ12068.1"/>
    <property type="molecule type" value="Genomic_DNA"/>
</dbReference>
<dbReference type="CDD" id="cd09021">
    <property type="entry name" value="Aldose_epim_Ec_YphB"/>
    <property type="match status" value="1"/>
</dbReference>
<dbReference type="InterPro" id="IPR014718">
    <property type="entry name" value="GH-type_carb-bd"/>
</dbReference>
<evidence type="ECO:0000313" key="2">
    <source>
        <dbReference type="Proteomes" id="UP001161406"/>
    </source>
</evidence>
<reference evidence="1" key="1">
    <citation type="journal article" date="2014" name="Int. J. Syst. Evol. Microbiol.">
        <title>Complete genome of a new Firmicutes species belonging to the dominant human colonic microbiota ('Ruminococcus bicirculans') reveals two chromosomes and a selective capacity to utilize plant glucans.</title>
        <authorList>
            <consortium name="NISC Comparative Sequencing Program"/>
            <person name="Wegmann U."/>
            <person name="Louis P."/>
            <person name="Goesmann A."/>
            <person name="Henrissat B."/>
            <person name="Duncan S.H."/>
            <person name="Flint H.J."/>
        </authorList>
    </citation>
    <scope>NUCLEOTIDE SEQUENCE</scope>
    <source>
        <strain evidence="1">NBRC 103855</strain>
    </source>
</reference>
<organism evidence="1 2">
    <name type="scientific">Devosia yakushimensis</name>
    <dbReference type="NCBI Taxonomy" id="470028"/>
    <lineage>
        <taxon>Bacteria</taxon>
        <taxon>Pseudomonadati</taxon>
        <taxon>Pseudomonadota</taxon>
        <taxon>Alphaproteobacteria</taxon>
        <taxon>Hyphomicrobiales</taxon>
        <taxon>Devosiaceae</taxon>
        <taxon>Devosia</taxon>
    </lineage>
</organism>
<accession>A0ABQ5UJ52</accession>
<dbReference type="SUPFAM" id="SSF74650">
    <property type="entry name" value="Galactose mutarotase-like"/>
    <property type="match status" value="1"/>
</dbReference>
<gene>
    <name evidence="1" type="ORF">GCM10007913_40000</name>
</gene>
<dbReference type="InterPro" id="IPR008183">
    <property type="entry name" value="Aldose_1/G6P_1-epimerase"/>
</dbReference>
<sequence>MSIGERILLKCGAIALEVAPAFGGRVTRLTHDSVDVLVPLEAQEFHPPFWPRAGAYPMVPYHNRIEGGRLRLDGCEVALPSHPDAQPHTLHGPAHLAAWQVSERNDTTVTLALERAADPHWPWKFSARQTFVITEGGLRLKLSVTNRGETAMPVGLGWHPYIAGCQRVRHDAEYEWPIRKDYLPTGDRQPVIQAFDENVSGTHYLSCWSDVQVDTKDDLTLTISASPTMSHLVLHKGDGDFVCIEPVSHLANGFNLHARQILGTGARILAPVEEMSATIELNIEKRRS</sequence>
<dbReference type="Proteomes" id="UP001161406">
    <property type="component" value="Unassembled WGS sequence"/>
</dbReference>
<dbReference type="Gene3D" id="2.70.98.10">
    <property type="match status" value="1"/>
</dbReference>
<name>A0ABQ5UJ52_9HYPH</name>
<evidence type="ECO:0000313" key="1">
    <source>
        <dbReference type="EMBL" id="GLQ12068.1"/>
    </source>
</evidence>